<evidence type="ECO:0000313" key="2">
    <source>
        <dbReference type="Proteomes" id="UP000267164"/>
    </source>
</evidence>
<gene>
    <name evidence="1" type="ORF">D7D52_22115</name>
</gene>
<sequence>MSDPADDAALFRFWADMLDTYGERWPYRLGGVLVADPAAPSIDPPPRLQDPAELSILILLPYPVFELLRARAGDLGLDVAQFLLTKVGVTDDLL</sequence>
<dbReference type="Proteomes" id="UP000267164">
    <property type="component" value="Chromosome"/>
</dbReference>
<reference evidence="1 2" key="1">
    <citation type="submission" date="2018-09" db="EMBL/GenBank/DDBJ databases">
        <title>Nocardia yunnanensis sp. nov., an actinomycete isolated from a soil sample.</title>
        <authorList>
            <person name="Zhang J."/>
        </authorList>
    </citation>
    <scope>NUCLEOTIDE SEQUENCE [LARGE SCALE GENOMIC DNA]</scope>
    <source>
        <strain evidence="1 2">CFHS0054</strain>
    </source>
</reference>
<evidence type="ECO:0000313" key="1">
    <source>
        <dbReference type="EMBL" id="AYF76087.1"/>
    </source>
</evidence>
<protein>
    <submittedName>
        <fullName evidence="1">Uncharacterized protein</fullName>
    </submittedName>
</protein>
<dbReference type="AlphaFoldDB" id="A0A386ZF92"/>
<accession>A0A386ZF92</accession>
<name>A0A386ZF92_9NOCA</name>
<proteinExistence type="predicted"/>
<dbReference type="KEGG" id="nyu:D7D52_22115"/>
<dbReference type="RefSeq" id="WP_120739250.1">
    <property type="nucleotide sequence ID" value="NZ_CP032568.1"/>
</dbReference>
<keyword evidence="2" id="KW-1185">Reference proteome</keyword>
<organism evidence="1 2">
    <name type="scientific">Nocardia yunnanensis</name>
    <dbReference type="NCBI Taxonomy" id="2382165"/>
    <lineage>
        <taxon>Bacteria</taxon>
        <taxon>Bacillati</taxon>
        <taxon>Actinomycetota</taxon>
        <taxon>Actinomycetes</taxon>
        <taxon>Mycobacteriales</taxon>
        <taxon>Nocardiaceae</taxon>
        <taxon>Nocardia</taxon>
    </lineage>
</organism>
<dbReference type="EMBL" id="CP032568">
    <property type="protein sequence ID" value="AYF76087.1"/>
    <property type="molecule type" value="Genomic_DNA"/>
</dbReference>